<keyword evidence="1" id="KW-0175">Coiled coil</keyword>
<evidence type="ECO:0000256" key="2">
    <source>
        <dbReference type="SAM" id="MobiDB-lite"/>
    </source>
</evidence>
<evidence type="ECO:0000256" key="3">
    <source>
        <dbReference type="SAM" id="Phobius"/>
    </source>
</evidence>
<feature type="coiled-coil region" evidence="1">
    <location>
        <begin position="117"/>
        <end position="236"/>
    </location>
</feature>
<feature type="transmembrane region" description="Helical" evidence="3">
    <location>
        <begin position="74"/>
        <end position="93"/>
    </location>
</feature>
<dbReference type="RefSeq" id="WP_148379813.1">
    <property type="nucleotide sequence ID" value="NZ_VSIY01000015.1"/>
</dbReference>
<keyword evidence="5" id="KW-1185">Reference proteome</keyword>
<feature type="compositionally biased region" description="Basic and acidic residues" evidence="2">
    <location>
        <begin position="1"/>
        <end position="23"/>
    </location>
</feature>
<evidence type="ECO:0000256" key="1">
    <source>
        <dbReference type="SAM" id="Coils"/>
    </source>
</evidence>
<feature type="region of interest" description="Disordered" evidence="2">
    <location>
        <begin position="1"/>
        <end position="69"/>
    </location>
</feature>
<evidence type="ECO:0000313" key="5">
    <source>
        <dbReference type="Proteomes" id="UP000322080"/>
    </source>
</evidence>
<keyword evidence="3" id="KW-0812">Transmembrane</keyword>
<sequence>MAKPPKPSEKPDEPLADDVKDAIEDAVVLDEPVDDPVPPDDEAAQPEETPDRPEDPPQPTPPAAPAKRRGGMGVAFGLILGGLVAAVIGFAAARTIVPEGWPFPGVAPEPDPLIAVIEAQDARIAGLEAQAETLAAEVEAQSADDSLSVLRDEIEQLIAENAEATTTRLDDLAARITEIEKTAPGGGTEAAEAAAAAYERELAEIRAMVEAELAELRTVQEKAEVLEQEAAEAAGDAAGRAALARVVAALDTGQPFAEALDELAAISGEAPPDALASLAADGAPTLAMLQDSFPAAARAALDASIRAAVEDGSMNRFAAFLRTQLGTRSLEPRPGDDPDAILSRAEDALRKGQIVEALGELDAMPEAARPALSEWRTMAETRLAALNAGADLAEALK</sequence>
<dbReference type="AlphaFoldDB" id="A0A5D0RA63"/>
<organism evidence="4 5">
    <name type="scientific">Maritimibacter fusiformis</name>
    <dbReference type="NCBI Taxonomy" id="2603819"/>
    <lineage>
        <taxon>Bacteria</taxon>
        <taxon>Pseudomonadati</taxon>
        <taxon>Pseudomonadota</taxon>
        <taxon>Alphaproteobacteria</taxon>
        <taxon>Rhodobacterales</taxon>
        <taxon>Roseobacteraceae</taxon>
        <taxon>Maritimibacter</taxon>
    </lineage>
</organism>
<keyword evidence="3" id="KW-0472">Membrane</keyword>
<keyword evidence="3" id="KW-1133">Transmembrane helix</keyword>
<name>A0A5D0RA63_9RHOB</name>
<protein>
    <recommendedName>
        <fullName evidence="6">Mitochondrial inner membrane protein</fullName>
    </recommendedName>
</protein>
<dbReference type="EMBL" id="VSIY01000015">
    <property type="protein sequence ID" value="TYB77775.1"/>
    <property type="molecule type" value="Genomic_DNA"/>
</dbReference>
<evidence type="ECO:0000313" key="4">
    <source>
        <dbReference type="EMBL" id="TYB77775.1"/>
    </source>
</evidence>
<comment type="caution">
    <text evidence="4">The sequence shown here is derived from an EMBL/GenBank/DDBJ whole genome shotgun (WGS) entry which is preliminary data.</text>
</comment>
<evidence type="ECO:0008006" key="6">
    <source>
        <dbReference type="Google" id="ProtNLM"/>
    </source>
</evidence>
<reference evidence="4 5" key="1">
    <citation type="submission" date="2019-08" db="EMBL/GenBank/DDBJ databases">
        <title>Identification of a novel species of the genus Boseongicola.</title>
        <authorList>
            <person name="Zhang X.-Q."/>
        </authorList>
    </citation>
    <scope>NUCLEOTIDE SEQUENCE [LARGE SCALE GENOMIC DNA]</scope>
    <source>
        <strain evidence="4 5">HY14</strain>
    </source>
</reference>
<dbReference type="Proteomes" id="UP000322080">
    <property type="component" value="Unassembled WGS sequence"/>
</dbReference>
<accession>A0A5D0RA63</accession>
<feature type="compositionally biased region" description="Acidic residues" evidence="2">
    <location>
        <begin position="27"/>
        <end position="45"/>
    </location>
</feature>
<proteinExistence type="predicted"/>
<gene>
    <name evidence="4" type="ORF">FVF75_16100</name>
</gene>